<evidence type="ECO:0000313" key="2">
    <source>
        <dbReference type="Proteomes" id="UP000595814"/>
    </source>
</evidence>
<keyword evidence="2" id="KW-1185">Reference proteome</keyword>
<organism evidence="1 2">
    <name type="scientific">Miniphocaeibacter halophilus</name>
    <dbReference type="NCBI Taxonomy" id="2931922"/>
    <lineage>
        <taxon>Bacteria</taxon>
        <taxon>Bacillati</taxon>
        <taxon>Bacillota</taxon>
        <taxon>Tissierellia</taxon>
        <taxon>Tissierellales</taxon>
        <taxon>Peptoniphilaceae</taxon>
        <taxon>Miniphocaeibacter</taxon>
    </lineage>
</organism>
<sequence length="510" mass="57308">MSEYIVEMKNITKKFPGIIANDNVTIQVKKGEIFAILGENGAGKSTLMSMLFGMYEPDSGEIYINGKKEEIKSPNHATDLNIGMVHQHFKLVSNYTVAENIVMGIEPKKRALGFLPYVDMKTANEKVRKISTEYGLEVDPKKKIEDLNVSIQQRVEILKMLYRESEILIFDEPTAVLTPQEIEYLLKIIVNLKNSGKTILLITHKLEEIKKVADRCAILRRGKLVDVVNTKDVSTKDMSNLMVGRDIETTLEKKEASFKNIVLEVKNLNVENNEKIKVVKDISFNVHGGEIMAIAGVSGNGQIELADAIAGMLEVKSGTVKLNNKDITNWSIRERNVEGIAYIPEDRQNVGLIMNFNLNYNLSSKNYYKKEFSKNGVLNYQKFKEYGKQLIEKYDIRSSQGGNTIVRSMSGGNQQKVIIGREIEQDTPLLIFVQPTRGLDVGAVSNIHKYIIEERDKGKAVLLISLELEEVMNLADTIGVIYNGELLKVEDANKMTSTEVGAYMMGVKKN</sequence>
<evidence type="ECO:0000313" key="1">
    <source>
        <dbReference type="EMBL" id="QQK07220.1"/>
    </source>
</evidence>
<proteinExistence type="predicted"/>
<dbReference type="Proteomes" id="UP000595814">
    <property type="component" value="Chromosome"/>
</dbReference>
<dbReference type="EMBL" id="CP066744">
    <property type="protein sequence ID" value="QQK07220.1"/>
    <property type="molecule type" value="Genomic_DNA"/>
</dbReference>
<reference evidence="1 2" key="1">
    <citation type="journal article" date="2022" name="Int. J. Syst. Evol. Microbiol.">
        <title>Miniphocaeibacter halophilus sp. nov., an ammonium-tolerant acetate-producing bacterium isolated from a biogas system.</title>
        <authorList>
            <person name="Schnurer A."/>
            <person name="Singh A."/>
            <person name="Bi S."/>
            <person name="Qiao W."/>
            <person name="Westerholm M."/>
        </authorList>
    </citation>
    <scope>NUCLEOTIDE SEQUENCE [LARGE SCALE GENOMIC DNA]</scope>
    <source>
        <strain evidence="1 2">AMB_01</strain>
    </source>
</reference>
<gene>
    <name evidence="1" type="ORF">JFY71_07780</name>
</gene>
<name>A0AC61MNX2_9FIRM</name>
<accession>A0AC61MNX2</accession>
<protein>
    <submittedName>
        <fullName evidence="1">ABC transporter ATP-binding protein</fullName>
    </submittedName>
</protein>
<keyword evidence="1" id="KW-0547">Nucleotide-binding</keyword>
<keyword evidence="1" id="KW-0067">ATP-binding</keyword>